<evidence type="ECO:0000256" key="4">
    <source>
        <dbReference type="SAM" id="MobiDB-lite"/>
    </source>
</evidence>
<feature type="region of interest" description="Disordered" evidence="4">
    <location>
        <begin position="195"/>
        <end position="241"/>
    </location>
</feature>
<dbReference type="InterPro" id="IPR023932">
    <property type="entry name" value="CE1759_FMN_reduct"/>
</dbReference>
<accession>A0ABP7DC04</accession>
<evidence type="ECO:0000256" key="2">
    <source>
        <dbReference type="ARBA" id="ARBA00022643"/>
    </source>
</evidence>
<keyword evidence="1" id="KW-0285">Flavoprotein</keyword>
<evidence type="ECO:0000256" key="1">
    <source>
        <dbReference type="ARBA" id="ARBA00022630"/>
    </source>
</evidence>
<dbReference type="SUPFAM" id="SSF52218">
    <property type="entry name" value="Flavoproteins"/>
    <property type="match status" value="1"/>
</dbReference>
<dbReference type="InterPro" id="IPR051814">
    <property type="entry name" value="NAD(P)H-dep_FMN_reductase"/>
</dbReference>
<feature type="domain" description="NADPH-dependent FMN reductase-like" evidence="5">
    <location>
        <begin position="9"/>
        <end position="159"/>
    </location>
</feature>
<dbReference type="Gene3D" id="3.40.50.360">
    <property type="match status" value="1"/>
</dbReference>
<comment type="caution">
    <text evidence="6">The sequence shown here is derived from an EMBL/GenBank/DDBJ whole genome shotgun (WGS) entry which is preliminary data.</text>
</comment>
<feature type="compositionally biased region" description="Basic and acidic residues" evidence="4">
    <location>
        <begin position="225"/>
        <end position="241"/>
    </location>
</feature>
<feature type="compositionally biased region" description="Polar residues" evidence="4">
    <location>
        <begin position="210"/>
        <end position="224"/>
    </location>
</feature>
<dbReference type="RefSeq" id="WP_344882285.1">
    <property type="nucleotide sequence ID" value="NZ_BAABCJ010000002.1"/>
</dbReference>
<keyword evidence="3" id="KW-0560">Oxidoreductase</keyword>
<dbReference type="InterPro" id="IPR029039">
    <property type="entry name" value="Flavoprotein-like_sf"/>
</dbReference>
<keyword evidence="2" id="KW-0288">FMN</keyword>
<dbReference type="Proteomes" id="UP001501536">
    <property type="component" value="Unassembled WGS sequence"/>
</dbReference>
<gene>
    <name evidence="6" type="ORF">GCM10022377_14870</name>
</gene>
<sequence length="259" mass="27467">MTDSGRTQRIVVVSGGLGVPSTSRMLGDRIAEAARSELAGRGVDARIDVIELRDYATDVATAMVSRYNSPRVQGIIDLVTDADAMIAVSPVFTASVSGLFKSFIDLLDPQGFDAMPVVLAATGGSVRHSLVVDYAMRPIFSYLRADIMPTGVFASPEDWGAADEAGYDGGALTSRARRAGRELALALAGGSAHATRRDAAAGSDEDLSADLTTRSIAPSGSELQRGTRDRRELRAEREREAMTTLPFEDLLASVNGNQM</sequence>
<dbReference type="Pfam" id="PF03358">
    <property type="entry name" value="FMN_red"/>
    <property type="match status" value="1"/>
</dbReference>
<dbReference type="PANTHER" id="PTHR43408:SF2">
    <property type="entry name" value="FMN REDUCTASE (NADPH)"/>
    <property type="match status" value="1"/>
</dbReference>
<name>A0ABP7DC04_9MICC</name>
<protein>
    <recommendedName>
        <fullName evidence="5">NADPH-dependent FMN reductase-like domain-containing protein</fullName>
    </recommendedName>
</protein>
<organism evidence="6 7">
    <name type="scientific">Zhihengliuella alba</name>
    <dbReference type="NCBI Taxonomy" id="547018"/>
    <lineage>
        <taxon>Bacteria</taxon>
        <taxon>Bacillati</taxon>
        <taxon>Actinomycetota</taxon>
        <taxon>Actinomycetes</taxon>
        <taxon>Micrococcales</taxon>
        <taxon>Micrococcaceae</taxon>
        <taxon>Zhihengliuella</taxon>
    </lineage>
</organism>
<evidence type="ECO:0000259" key="5">
    <source>
        <dbReference type="Pfam" id="PF03358"/>
    </source>
</evidence>
<dbReference type="PANTHER" id="PTHR43408">
    <property type="entry name" value="FMN REDUCTASE (NADPH)"/>
    <property type="match status" value="1"/>
</dbReference>
<dbReference type="EMBL" id="BAABCJ010000002">
    <property type="protein sequence ID" value="GAA3702258.1"/>
    <property type="molecule type" value="Genomic_DNA"/>
</dbReference>
<evidence type="ECO:0000256" key="3">
    <source>
        <dbReference type="ARBA" id="ARBA00023002"/>
    </source>
</evidence>
<dbReference type="NCBIfam" id="TIGR04037">
    <property type="entry name" value="LLM_duo_CE1759"/>
    <property type="match status" value="1"/>
</dbReference>
<evidence type="ECO:0000313" key="7">
    <source>
        <dbReference type="Proteomes" id="UP001501536"/>
    </source>
</evidence>
<reference evidence="7" key="1">
    <citation type="journal article" date="2019" name="Int. J. Syst. Evol. Microbiol.">
        <title>The Global Catalogue of Microorganisms (GCM) 10K type strain sequencing project: providing services to taxonomists for standard genome sequencing and annotation.</title>
        <authorList>
            <consortium name="The Broad Institute Genomics Platform"/>
            <consortium name="The Broad Institute Genome Sequencing Center for Infectious Disease"/>
            <person name="Wu L."/>
            <person name="Ma J."/>
        </authorList>
    </citation>
    <scope>NUCLEOTIDE SEQUENCE [LARGE SCALE GENOMIC DNA]</scope>
    <source>
        <strain evidence="7">JCM 16961</strain>
    </source>
</reference>
<keyword evidence="7" id="KW-1185">Reference proteome</keyword>
<evidence type="ECO:0000313" key="6">
    <source>
        <dbReference type="EMBL" id="GAA3702258.1"/>
    </source>
</evidence>
<dbReference type="InterPro" id="IPR005025">
    <property type="entry name" value="FMN_Rdtase-like_dom"/>
</dbReference>
<proteinExistence type="predicted"/>